<reference evidence="2 3" key="1">
    <citation type="submission" date="2019-02" db="EMBL/GenBank/DDBJ databases">
        <title>Deep-cultivation of Planctomycetes and their phenomic and genomic characterization uncovers novel biology.</title>
        <authorList>
            <person name="Wiegand S."/>
            <person name="Jogler M."/>
            <person name="Boedeker C."/>
            <person name="Pinto D."/>
            <person name="Vollmers J."/>
            <person name="Rivas-Marin E."/>
            <person name="Kohn T."/>
            <person name="Peeters S.H."/>
            <person name="Heuer A."/>
            <person name="Rast P."/>
            <person name="Oberbeckmann S."/>
            <person name="Bunk B."/>
            <person name="Jeske O."/>
            <person name="Meyerdierks A."/>
            <person name="Storesund J.E."/>
            <person name="Kallscheuer N."/>
            <person name="Luecker S."/>
            <person name="Lage O.M."/>
            <person name="Pohl T."/>
            <person name="Merkel B.J."/>
            <person name="Hornburger P."/>
            <person name="Mueller R.-W."/>
            <person name="Bruemmer F."/>
            <person name="Labrenz M."/>
            <person name="Spormann A.M."/>
            <person name="Op Den Camp H."/>
            <person name="Overmann J."/>
            <person name="Amann R."/>
            <person name="Jetten M.S.M."/>
            <person name="Mascher T."/>
            <person name="Medema M.H."/>
            <person name="Devos D.P."/>
            <person name="Kaster A.-K."/>
            <person name="Ovreas L."/>
            <person name="Rohde M."/>
            <person name="Galperin M.Y."/>
            <person name="Jogler C."/>
        </authorList>
    </citation>
    <scope>NUCLEOTIDE SEQUENCE [LARGE SCALE GENOMIC DNA]</scope>
    <source>
        <strain evidence="2 3">Q31b</strain>
    </source>
</reference>
<accession>A0A5C6E7A5</accession>
<gene>
    <name evidence="2" type="ORF">Q31b_21260</name>
</gene>
<comment type="caution">
    <text evidence="2">The sequence shown here is derived from an EMBL/GenBank/DDBJ whole genome shotgun (WGS) entry which is preliminary data.</text>
</comment>
<sequence>MPQGETVALGLNQTGLIVFIILIFVCLPLCWIPFVVDSMKGVPKV</sequence>
<dbReference type="Proteomes" id="UP000315471">
    <property type="component" value="Unassembled WGS sequence"/>
</dbReference>
<dbReference type="EMBL" id="SJPY01000003">
    <property type="protein sequence ID" value="TWU43089.1"/>
    <property type="molecule type" value="Genomic_DNA"/>
</dbReference>
<dbReference type="RefSeq" id="WP_146599574.1">
    <property type="nucleotide sequence ID" value="NZ_SJPY01000003.1"/>
</dbReference>
<evidence type="ECO:0000313" key="2">
    <source>
        <dbReference type="EMBL" id="TWU43089.1"/>
    </source>
</evidence>
<keyword evidence="1" id="KW-1133">Transmembrane helix</keyword>
<keyword evidence="1" id="KW-0472">Membrane</keyword>
<keyword evidence="3" id="KW-1185">Reference proteome</keyword>
<name>A0A5C6E7A5_9BACT</name>
<evidence type="ECO:0000256" key="1">
    <source>
        <dbReference type="SAM" id="Phobius"/>
    </source>
</evidence>
<dbReference type="AlphaFoldDB" id="A0A5C6E7A5"/>
<evidence type="ECO:0000313" key="3">
    <source>
        <dbReference type="Proteomes" id="UP000315471"/>
    </source>
</evidence>
<keyword evidence="1" id="KW-0812">Transmembrane</keyword>
<organism evidence="2 3">
    <name type="scientific">Novipirellula aureliae</name>
    <dbReference type="NCBI Taxonomy" id="2527966"/>
    <lineage>
        <taxon>Bacteria</taxon>
        <taxon>Pseudomonadati</taxon>
        <taxon>Planctomycetota</taxon>
        <taxon>Planctomycetia</taxon>
        <taxon>Pirellulales</taxon>
        <taxon>Pirellulaceae</taxon>
        <taxon>Novipirellula</taxon>
    </lineage>
</organism>
<proteinExistence type="predicted"/>
<protein>
    <submittedName>
        <fullName evidence="2">Uncharacterized protein</fullName>
    </submittedName>
</protein>
<feature type="transmembrane region" description="Helical" evidence="1">
    <location>
        <begin position="16"/>
        <end position="36"/>
    </location>
</feature>